<dbReference type="AlphaFoldDB" id="A0A4U1CB02"/>
<name>A0A4U1CB02_9SPHI</name>
<dbReference type="Proteomes" id="UP000310477">
    <property type="component" value="Unassembled WGS sequence"/>
</dbReference>
<comment type="caution">
    <text evidence="2">The sequence shown here is derived from an EMBL/GenBank/DDBJ whole genome shotgun (WGS) entry which is preliminary data.</text>
</comment>
<organism evidence="2 3">
    <name type="scientific">Pedobacter cryotolerans</name>
    <dbReference type="NCBI Taxonomy" id="2571270"/>
    <lineage>
        <taxon>Bacteria</taxon>
        <taxon>Pseudomonadati</taxon>
        <taxon>Bacteroidota</taxon>
        <taxon>Sphingobacteriia</taxon>
        <taxon>Sphingobacteriales</taxon>
        <taxon>Sphingobacteriaceae</taxon>
        <taxon>Pedobacter</taxon>
    </lineage>
</organism>
<dbReference type="InterPro" id="IPR011990">
    <property type="entry name" value="TPR-like_helical_dom_sf"/>
</dbReference>
<gene>
    <name evidence="2" type="ORF">FA045_00530</name>
</gene>
<sequence length="497" mass="56136">MSQRFFKFNGLFIILIVCSFSSSANFDFNANCLKAYQNIFELKLTTARQIIAAEKKAHPTNAIVPLLENYIDYYYLLTNESKSEFERLEAAKTSRLDQISDDDKTSPYYLYAQAQINLQWALIRGRYGAYFAAAREISKANSQLTENSKKFPGFHPNGIGLGLINAVMGALPDGVLKSTLATFGLKGNLQTGLNILNNLAENLPKSTYEPFYEEAIFNYAYVLSDVAKSSQAYNKTIKYTARIADSSLLKAYLLAYVCARNGYTDQAIKILSDRPTGSNYQPFPYLDYLMGIAKLNKLDFTATSHFEKFLQTNKGNNYVKDTYLHLGWLSLLKGDDTSYNANIVKVKNLGSNYHDRDKQAINEANAPKPNKNLLKARLLFDGGYFTKSLTVLSESKAENFTSAKDKTEYFYRLGRVNEDLDKHDTALINYQQAINVGRNLKYYFAAKSAVQMGKIYEAKRNPGKAKSSYNLAIEMKNHEQENYIENEAKQGLKRTGS</sequence>
<reference evidence="2 3" key="1">
    <citation type="submission" date="2019-04" db="EMBL/GenBank/DDBJ databases">
        <title>Pedobacter sp. AR-2-6 sp. nov., isolated from Arctic soil.</title>
        <authorList>
            <person name="Dahal R.H."/>
            <person name="Kim D.-U."/>
        </authorList>
    </citation>
    <scope>NUCLEOTIDE SEQUENCE [LARGE SCALE GENOMIC DNA]</scope>
    <source>
        <strain evidence="2 3">AR-2-6</strain>
    </source>
</reference>
<evidence type="ECO:0000313" key="3">
    <source>
        <dbReference type="Proteomes" id="UP000310477"/>
    </source>
</evidence>
<accession>A0A4U1CB02</accession>
<dbReference type="Pfam" id="PF13181">
    <property type="entry name" value="TPR_8"/>
    <property type="match status" value="1"/>
</dbReference>
<dbReference type="InterPro" id="IPR019734">
    <property type="entry name" value="TPR_rpt"/>
</dbReference>
<dbReference type="Gene3D" id="1.25.40.10">
    <property type="entry name" value="Tetratricopeptide repeat domain"/>
    <property type="match status" value="1"/>
</dbReference>
<evidence type="ECO:0000313" key="2">
    <source>
        <dbReference type="EMBL" id="TKC03088.1"/>
    </source>
</evidence>
<evidence type="ECO:0000256" key="1">
    <source>
        <dbReference type="SAM" id="SignalP"/>
    </source>
</evidence>
<dbReference type="SUPFAM" id="SSF48452">
    <property type="entry name" value="TPR-like"/>
    <property type="match status" value="1"/>
</dbReference>
<proteinExistence type="predicted"/>
<dbReference type="SMART" id="SM00028">
    <property type="entry name" value="TPR"/>
    <property type="match status" value="2"/>
</dbReference>
<protein>
    <submittedName>
        <fullName evidence="2">Tetratricopeptide repeat protein</fullName>
    </submittedName>
</protein>
<feature type="signal peptide" evidence="1">
    <location>
        <begin position="1"/>
        <end position="24"/>
    </location>
</feature>
<dbReference type="OrthoDB" id="1466726at2"/>
<feature type="chain" id="PRO_5020182641" evidence="1">
    <location>
        <begin position="25"/>
        <end position="497"/>
    </location>
</feature>
<dbReference type="EMBL" id="SWBO01000001">
    <property type="protein sequence ID" value="TKC03088.1"/>
    <property type="molecule type" value="Genomic_DNA"/>
</dbReference>
<keyword evidence="1" id="KW-0732">Signal</keyword>
<keyword evidence="3" id="KW-1185">Reference proteome</keyword>
<dbReference type="RefSeq" id="WP_136873353.1">
    <property type="nucleotide sequence ID" value="NZ_SWBO01000001.1"/>
</dbReference>